<gene>
    <name evidence="1" type="ORF">EZS28_042365</name>
</gene>
<dbReference type="Proteomes" id="UP000324800">
    <property type="component" value="Unassembled WGS sequence"/>
</dbReference>
<dbReference type="AlphaFoldDB" id="A0A5J4TVC7"/>
<comment type="caution">
    <text evidence="1">The sequence shown here is derived from an EMBL/GenBank/DDBJ whole genome shotgun (WGS) entry which is preliminary data.</text>
</comment>
<dbReference type="EMBL" id="SNRW01024642">
    <property type="protein sequence ID" value="KAA6362108.1"/>
    <property type="molecule type" value="Genomic_DNA"/>
</dbReference>
<proteinExistence type="predicted"/>
<name>A0A5J4TVC7_9EUKA</name>
<organism evidence="1 2">
    <name type="scientific">Streblomastix strix</name>
    <dbReference type="NCBI Taxonomy" id="222440"/>
    <lineage>
        <taxon>Eukaryota</taxon>
        <taxon>Metamonada</taxon>
        <taxon>Preaxostyla</taxon>
        <taxon>Oxymonadida</taxon>
        <taxon>Streblomastigidae</taxon>
        <taxon>Streblomastix</taxon>
    </lineage>
</organism>
<reference evidence="1 2" key="1">
    <citation type="submission" date="2019-03" db="EMBL/GenBank/DDBJ databases">
        <title>Single cell metagenomics reveals metabolic interactions within the superorganism composed of flagellate Streblomastix strix and complex community of Bacteroidetes bacteria on its surface.</title>
        <authorList>
            <person name="Treitli S.C."/>
            <person name="Kolisko M."/>
            <person name="Husnik F."/>
            <person name="Keeling P."/>
            <person name="Hampl V."/>
        </authorList>
    </citation>
    <scope>NUCLEOTIDE SEQUENCE [LARGE SCALE GENOMIC DNA]</scope>
    <source>
        <strain evidence="1">ST1C</strain>
    </source>
</reference>
<protein>
    <submittedName>
        <fullName evidence="1">Uncharacterized protein</fullName>
    </submittedName>
</protein>
<sequence>MYQRSGQIEQISMWDRFWDGTNPWTPVKKAKGRDGTEKYKTSKVDGQLDSWTDELESWINQMNCLCAR</sequence>
<evidence type="ECO:0000313" key="2">
    <source>
        <dbReference type="Proteomes" id="UP000324800"/>
    </source>
</evidence>
<evidence type="ECO:0000313" key="1">
    <source>
        <dbReference type="EMBL" id="KAA6362108.1"/>
    </source>
</evidence>
<accession>A0A5J4TVC7</accession>